<dbReference type="EMBL" id="SWBP01000002">
    <property type="protein sequence ID" value="TKB99165.1"/>
    <property type="molecule type" value="Genomic_DNA"/>
</dbReference>
<accession>A0A4U1C228</accession>
<comment type="caution">
    <text evidence="2">The sequence shown here is derived from an EMBL/GenBank/DDBJ whole genome shotgun (WGS) entry which is preliminary data.</text>
</comment>
<evidence type="ECO:0000313" key="3">
    <source>
        <dbReference type="Proteomes" id="UP000308181"/>
    </source>
</evidence>
<dbReference type="AlphaFoldDB" id="A0A4U1C228"/>
<dbReference type="OrthoDB" id="826958at2"/>
<name>A0A4U1C228_9SPHI</name>
<sequence length="208" mass="24612">MKYLWTVLLIFGFNLTSQAQSNEIQQLLLNVEKLTQLKSILSDMKKGYQIVSKGYNSVKQITEGNFSLHDAFLSRLIAVNPAIKNYKRVADIISYQKDIVKEYQQAFNRFNSSQVFNKNELQYLEQVYKGLFHQSLQNIDDLTTIITATKLRMGDDERLKIIDRIYEDTTDKLQFLKSFNRKTYVLMQQRNREKDEMKQLQNLYQLNK</sequence>
<gene>
    <name evidence="2" type="ORF">FA046_08650</name>
</gene>
<evidence type="ECO:0000313" key="2">
    <source>
        <dbReference type="EMBL" id="TKB99165.1"/>
    </source>
</evidence>
<reference evidence="2 3" key="1">
    <citation type="submission" date="2019-04" db="EMBL/GenBank/DDBJ databases">
        <title>Pedobacter sp. AR-3-17 sp. nov., isolated from Arctic soil.</title>
        <authorList>
            <person name="Dahal R.H."/>
            <person name="Kim D.-U."/>
        </authorList>
    </citation>
    <scope>NUCLEOTIDE SEQUENCE [LARGE SCALE GENOMIC DNA]</scope>
    <source>
        <strain evidence="2 3">AR-3-17</strain>
    </source>
</reference>
<protein>
    <submittedName>
        <fullName evidence="2">TerB family tellurite resistance protein</fullName>
    </submittedName>
</protein>
<organism evidence="2 3">
    <name type="scientific">Pedobacter cryophilus</name>
    <dbReference type="NCBI Taxonomy" id="2571271"/>
    <lineage>
        <taxon>Bacteria</taxon>
        <taxon>Pseudomonadati</taxon>
        <taxon>Bacteroidota</taxon>
        <taxon>Sphingobacteriia</taxon>
        <taxon>Sphingobacteriales</taxon>
        <taxon>Sphingobacteriaceae</taxon>
        <taxon>Pedobacter</taxon>
    </lineage>
</organism>
<proteinExistence type="predicted"/>
<feature type="chain" id="PRO_5020405600" evidence="1">
    <location>
        <begin position="20"/>
        <end position="208"/>
    </location>
</feature>
<keyword evidence="1" id="KW-0732">Signal</keyword>
<dbReference type="Proteomes" id="UP000308181">
    <property type="component" value="Unassembled WGS sequence"/>
</dbReference>
<evidence type="ECO:0000256" key="1">
    <source>
        <dbReference type="SAM" id="SignalP"/>
    </source>
</evidence>
<dbReference type="RefSeq" id="WP_136825977.1">
    <property type="nucleotide sequence ID" value="NZ_SWBP01000002.1"/>
</dbReference>
<feature type="signal peptide" evidence="1">
    <location>
        <begin position="1"/>
        <end position="19"/>
    </location>
</feature>
<keyword evidence="3" id="KW-1185">Reference proteome</keyword>